<dbReference type="PATRIC" id="fig|869279.4.peg.2759"/>
<dbReference type="NCBIfam" id="NF037979">
    <property type="entry name" value="Na_transp"/>
    <property type="match status" value="1"/>
</dbReference>
<feature type="transmembrane region" description="Helical" evidence="7">
    <location>
        <begin position="264"/>
        <end position="283"/>
    </location>
</feature>
<evidence type="ECO:0000256" key="4">
    <source>
        <dbReference type="ARBA" id="ARBA00022989"/>
    </source>
</evidence>
<dbReference type="GO" id="GO:0016020">
    <property type="term" value="C:membrane"/>
    <property type="evidence" value="ECO:0007669"/>
    <property type="project" value="UniProtKB-SubCell"/>
</dbReference>
<dbReference type="PRINTS" id="PR00176">
    <property type="entry name" value="NANEUSMPORT"/>
</dbReference>
<dbReference type="Pfam" id="PF00209">
    <property type="entry name" value="SNF"/>
    <property type="match status" value="2"/>
</dbReference>
<dbReference type="PROSITE" id="PS50267">
    <property type="entry name" value="NA_NEUROTRAN_SYMP_3"/>
    <property type="match status" value="1"/>
</dbReference>
<sequence>MPGESNAKRDAFTTSLGVLFATLGSAVGLGNIWKFPYLTGANGGAAFLIVYLLSTVLVGLPVMISEQMLGRKARADAITTLRKLAPQGRPWWLVGAAGALASFLIMAFYTEVAGWVFAYILKAISGNILTTNSALTTAAFTSLITSPLWSLVWQWIVLAWVAFIIVRGVSKGIEATTKRLMPILFGLLIIVCVRSLTLPGAVQGLEFLFKPDFTKLTKDALLIAMGLAFFKLSIGMGTMITYGSYFRDDQDIPMTATRVMLADLSVSILAGIAIFPAVFAYGFQPDAGPSLLFITIPTVFASMPLGHLMLVLFFILTSIAATGAMLSLLEVPVAYLQGQFNMTRIQATLLTVGLLALVGSTAALSNSTLANFTLFGKTMFDLFDFISSNILLPVGGLFICIFVGWVWGGKQVKAALSNEGKLKNEGIVRLFLFIVRYIAPVLILIVLLNGLGVI</sequence>
<protein>
    <recommendedName>
        <fullName evidence="6">Transporter</fullName>
    </recommendedName>
</protein>
<dbReference type="CDD" id="cd10336">
    <property type="entry name" value="SLC6sbd_Tyt1-Like"/>
    <property type="match status" value="1"/>
</dbReference>
<dbReference type="EMBL" id="LGKO01000003">
    <property type="protein sequence ID" value="KPL83384.1"/>
    <property type="molecule type" value="Genomic_DNA"/>
</dbReference>
<feature type="transmembrane region" description="Helical" evidence="7">
    <location>
        <begin position="182"/>
        <end position="202"/>
    </location>
</feature>
<dbReference type="RefSeq" id="WP_054521364.1">
    <property type="nucleotide sequence ID" value="NZ_LGKO01000003.1"/>
</dbReference>
<accession>A0A0P6YEI0</accession>
<organism evidence="8 9">
    <name type="scientific">Thermanaerothrix daxensis</name>
    <dbReference type="NCBI Taxonomy" id="869279"/>
    <lineage>
        <taxon>Bacteria</taxon>
        <taxon>Bacillati</taxon>
        <taxon>Chloroflexota</taxon>
        <taxon>Anaerolineae</taxon>
        <taxon>Anaerolineales</taxon>
        <taxon>Anaerolineaceae</taxon>
        <taxon>Thermanaerothrix</taxon>
    </lineage>
</organism>
<dbReference type="STRING" id="869279.SE15_06805"/>
<dbReference type="PROSITE" id="PS00610">
    <property type="entry name" value="NA_NEUROTRAN_SYMP_1"/>
    <property type="match status" value="1"/>
</dbReference>
<gene>
    <name evidence="8" type="ORF">SE15_06805</name>
</gene>
<keyword evidence="3 6" id="KW-0812">Transmembrane</keyword>
<comment type="similarity">
    <text evidence="6">Belongs to the sodium:neurotransmitter symporter (SNF) (TC 2.A.22) family.</text>
</comment>
<keyword evidence="5 7" id="KW-0472">Membrane</keyword>
<dbReference type="AlphaFoldDB" id="A0A0P6YEI0"/>
<comment type="subcellular location">
    <subcellularLocation>
        <location evidence="1">Membrane</location>
        <topology evidence="1">Multi-pass membrane protein</topology>
    </subcellularLocation>
</comment>
<dbReference type="InterPro" id="IPR037272">
    <property type="entry name" value="SNS_sf"/>
</dbReference>
<evidence type="ECO:0000256" key="3">
    <source>
        <dbReference type="ARBA" id="ARBA00022692"/>
    </source>
</evidence>
<evidence type="ECO:0000256" key="2">
    <source>
        <dbReference type="ARBA" id="ARBA00022448"/>
    </source>
</evidence>
<dbReference type="PANTHER" id="PTHR42948:SF1">
    <property type="entry name" value="TRANSPORTER"/>
    <property type="match status" value="1"/>
</dbReference>
<evidence type="ECO:0000256" key="5">
    <source>
        <dbReference type="ARBA" id="ARBA00023136"/>
    </source>
</evidence>
<dbReference type="Proteomes" id="UP000050544">
    <property type="component" value="Unassembled WGS sequence"/>
</dbReference>
<feature type="transmembrane region" description="Helical" evidence="7">
    <location>
        <begin position="12"/>
        <end position="33"/>
    </location>
</feature>
<keyword evidence="4 7" id="KW-1133">Transmembrane helix</keyword>
<feature type="transmembrane region" description="Helical" evidence="7">
    <location>
        <begin position="427"/>
        <end position="448"/>
    </location>
</feature>
<dbReference type="GO" id="GO:0015293">
    <property type="term" value="F:symporter activity"/>
    <property type="evidence" value="ECO:0007669"/>
    <property type="project" value="UniProtKB-KW"/>
</dbReference>
<dbReference type="InterPro" id="IPR000175">
    <property type="entry name" value="Na/ntran_symport"/>
</dbReference>
<keyword evidence="9" id="KW-1185">Reference proteome</keyword>
<evidence type="ECO:0000256" key="6">
    <source>
        <dbReference type="RuleBase" id="RU003732"/>
    </source>
</evidence>
<feature type="transmembrane region" description="Helical" evidence="7">
    <location>
        <begin position="347"/>
        <end position="365"/>
    </location>
</feature>
<dbReference type="OrthoDB" id="9762833at2"/>
<dbReference type="SUPFAM" id="SSF161070">
    <property type="entry name" value="SNF-like"/>
    <property type="match status" value="1"/>
</dbReference>
<reference evidence="8 9" key="1">
    <citation type="submission" date="2015-07" db="EMBL/GenBank/DDBJ databases">
        <title>Whole genome sequence of Thermanaerothrix daxensis DSM 23592.</title>
        <authorList>
            <person name="Hemp J."/>
            <person name="Ward L.M."/>
            <person name="Pace L.A."/>
            <person name="Fischer W.W."/>
        </authorList>
    </citation>
    <scope>NUCLEOTIDE SEQUENCE [LARGE SCALE GENOMIC DNA]</scope>
    <source>
        <strain evidence="8 9">GNS-1</strain>
    </source>
</reference>
<keyword evidence="6" id="KW-0769">Symport</keyword>
<comment type="caution">
    <text evidence="8">The sequence shown here is derived from an EMBL/GenBank/DDBJ whole genome shotgun (WGS) entry which is preliminary data.</text>
</comment>
<feature type="transmembrane region" description="Helical" evidence="7">
    <location>
        <begin position="91"/>
        <end position="109"/>
    </location>
</feature>
<evidence type="ECO:0000313" key="8">
    <source>
        <dbReference type="EMBL" id="KPL83384.1"/>
    </source>
</evidence>
<proteinExistence type="inferred from homology"/>
<dbReference type="PANTHER" id="PTHR42948">
    <property type="entry name" value="TRANSPORTER"/>
    <property type="match status" value="1"/>
</dbReference>
<feature type="transmembrane region" description="Helical" evidence="7">
    <location>
        <begin position="45"/>
        <end position="64"/>
    </location>
</feature>
<dbReference type="InterPro" id="IPR047218">
    <property type="entry name" value="YocR/YhdH-like"/>
</dbReference>
<keyword evidence="2 6" id="KW-0813">Transport</keyword>
<name>A0A0P6YEI0_9CHLR</name>
<feature type="transmembrane region" description="Helical" evidence="7">
    <location>
        <begin position="152"/>
        <end position="170"/>
    </location>
</feature>
<evidence type="ECO:0000313" key="9">
    <source>
        <dbReference type="Proteomes" id="UP000050544"/>
    </source>
</evidence>
<feature type="transmembrane region" description="Helical" evidence="7">
    <location>
        <begin position="385"/>
        <end position="407"/>
    </location>
</feature>
<evidence type="ECO:0000256" key="1">
    <source>
        <dbReference type="ARBA" id="ARBA00004141"/>
    </source>
</evidence>
<feature type="transmembrane region" description="Helical" evidence="7">
    <location>
        <begin position="222"/>
        <end position="243"/>
    </location>
</feature>
<evidence type="ECO:0000256" key="7">
    <source>
        <dbReference type="SAM" id="Phobius"/>
    </source>
</evidence>